<evidence type="ECO:0000259" key="2">
    <source>
        <dbReference type="Pfam" id="PF01764"/>
    </source>
</evidence>
<gene>
    <name evidence="3" type="ORF">Ae201684_001977</name>
</gene>
<dbReference type="Pfam" id="PF01764">
    <property type="entry name" value="Lipase_3"/>
    <property type="match status" value="1"/>
</dbReference>
<dbReference type="InterPro" id="IPR027417">
    <property type="entry name" value="P-loop_NTPase"/>
</dbReference>
<dbReference type="CDD" id="cd00882">
    <property type="entry name" value="Ras_like_GTPase"/>
    <property type="match status" value="1"/>
</dbReference>
<keyword evidence="4" id="KW-1185">Reference proteome</keyword>
<reference evidence="3 4" key="1">
    <citation type="submission" date="2019-07" db="EMBL/GenBank/DDBJ databases">
        <title>Genomics analysis of Aphanomyces spp. identifies a new class of oomycete effector associated with host adaptation.</title>
        <authorList>
            <person name="Gaulin E."/>
        </authorList>
    </citation>
    <scope>NUCLEOTIDE SEQUENCE [LARGE SCALE GENOMIC DNA]</scope>
    <source>
        <strain evidence="3 4">ATCC 201684</strain>
    </source>
</reference>
<proteinExistence type="predicted"/>
<dbReference type="GO" id="GO:0006629">
    <property type="term" value="P:lipid metabolic process"/>
    <property type="evidence" value="ECO:0007669"/>
    <property type="project" value="InterPro"/>
</dbReference>
<evidence type="ECO:0000256" key="1">
    <source>
        <dbReference type="SAM" id="MobiDB-lite"/>
    </source>
</evidence>
<dbReference type="EMBL" id="VJMJ01000019">
    <property type="protein sequence ID" value="KAF0743288.1"/>
    <property type="molecule type" value="Genomic_DNA"/>
</dbReference>
<dbReference type="Gene3D" id="3.40.50.300">
    <property type="entry name" value="P-loop containing nucleotide triphosphate hydrolases"/>
    <property type="match status" value="1"/>
</dbReference>
<dbReference type="Gene3D" id="3.40.50.1820">
    <property type="entry name" value="alpha/beta hydrolase"/>
    <property type="match status" value="1"/>
</dbReference>
<dbReference type="InterPro" id="IPR029058">
    <property type="entry name" value="AB_hydrolase_fold"/>
</dbReference>
<feature type="compositionally biased region" description="Polar residues" evidence="1">
    <location>
        <begin position="810"/>
        <end position="824"/>
    </location>
</feature>
<evidence type="ECO:0000313" key="3">
    <source>
        <dbReference type="EMBL" id="KAF0743288.1"/>
    </source>
</evidence>
<sequence>MDDPHVLTGRDLTSLSWRNDKISVYLTTLTNKPIATCEDSTMTSTPLTDFEFSMALVLCALSYEKNTTDMTYSDFKKHVMDMYYTMMEELGIDTKTYNQVPYIAYFNKKIRVIVTNHGGVGFVCITGTNSLDQHAENMAFHARRIIPGGTDDAPTTYVNDVTELGLVPLVHAMLELDGLDKVVLCGHSRGGSVAHVVHYNLITNPNFCFDKKKEVTSVAFGTTPFLRSEQPDLKHKDRFLTYVAERDIVPALFSAAVKSKTVDYVKAKHAMKIGLVRLFTDFDTAFALERAVEVLQGPLGEYLYYGKWTKLSHQEVIEYDRQGRKLSSFVYSQSDMDDPLSWFQSPGFLEPLDLGDVAETHSIKKAYLPHMRQSVDVPKPSDALTRGIHDHVQMAAARYLVPPKISPTLLPMLLNKATAAAFVTKSFGVDEISVKLAAFIASLEEYRRVFHERIQDEKLVDERLRVDMDGWNKLKSRLNGIKPQETLPNTFNDSNITTEMNAMTIFTANMLAENPLERQKKPMGKVACIFGAIGWGVLRIASFGIALGMYELVRALGSSPDNSTASQLRSELYQESASSYQHQLGVIAKAACPSYKSEMNDALGLENLLVTESNIDQVRAEDRQVVSRYIDVIKKVVELRRACNNLVFIVINGKQGVGKSWFIKAINGQRGGPRVSTDLPEYGPYTPKGVVHPAGQVYLVDLPGGDSYNDKLRLYLRELYGIGTIGINLFEFDVRPQLLTDEIFAMRQMYNGCDHVLVCLNKVMSKGLALKKDSQASKEAIAGYLNTWRGFFSDNNVKEPKYDIMLTDMSGTSEVRPSERSQTAGEAVQEDLDSDEDDDDCEKFDRKAQRNIEKLVSNGGASRDQVIAWINGKIEGILNSRGG</sequence>
<comment type="caution">
    <text evidence="3">The sequence shown here is derived from an EMBL/GenBank/DDBJ whole genome shotgun (WGS) entry which is preliminary data.</text>
</comment>
<protein>
    <recommendedName>
        <fullName evidence="2">Fungal lipase-type domain-containing protein</fullName>
    </recommendedName>
</protein>
<dbReference type="VEuPathDB" id="FungiDB:AeMF1_013748"/>
<accession>A0A6G0XRU3</accession>
<dbReference type="InterPro" id="IPR002921">
    <property type="entry name" value="Fungal_lipase-type"/>
</dbReference>
<feature type="region of interest" description="Disordered" evidence="1">
    <location>
        <begin position="810"/>
        <end position="843"/>
    </location>
</feature>
<name>A0A6G0XRU3_9STRA</name>
<dbReference type="SUPFAM" id="SSF52540">
    <property type="entry name" value="P-loop containing nucleoside triphosphate hydrolases"/>
    <property type="match status" value="1"/>
</dbReference>
<organism evidence="3 4">
    <name type="scientific">Aphanomyces euteiches</name>
    <dbReference type="NCBI Taxonomy" id="100861"/>
    <lineage>
        <taxon>Eukaryota</taxon>
        <taxon>Sar</taxon>
        <taxon>Stramenopiles</taxon>
        <taxon>Oomycota</taxon>
        <taxon>Saprolegniomycetes</taxon>
        <taxon>Saprolegniales</taxon>
        <taxon>Verrucalvaceae</taxon>
        <taxon>Aphanomyces</taxon>
    </lineage>
</organism>
<feature type="domain" description="Fungal lipase-type" evidence="2">
    <location>
        <begin position="170"/>
        <end position="253"/>
    </location>
</feature>
<dbReference type="SUPFAM" id="SSF53474">
    <property type="entry name" value="alpha/beta-Hydrolases"/>
    <property type="match status" value="1"/>
</dbReference>
<evidence type="ECO:0000313" key="4">
    <source>
        <dbReference type="Proteomes" id="UP000481153"/>
    </source>
</evidence>
<feature type="compositionally biased region" description="Acidic residues" evidence="1">
    <location>
        <begin position="828"/>
        <end position="842"/>
    </location>
</feature>
<dbReference type="Proteomes" id="UP000481153">
    <property type="component" value="Unassembled WGS sequence"/>
</dbReference>
<dbReference type="AlphaFoldDB" id="A0A6G0XRU3"/>